<keyword evidence="2" id="KW-1185">Reference proteome</keyword>
<dbReference type="EMBL" id="CM043028">
    <property type="protein sequence ID" value="KAI4586037.1"/>
    <property type="molecule type" value="Genomic_DNA"/>
</dbReference>
<comment type="caution">
    <text evidence="1">The sequence shown here is derived from an EMBL/GenBank/DDBJ whole genome shotgun (WGS) entry which is preliminary data.</text>
</comment>
<reference evidence="1" key="1">
    <citation type="submission" date="2022-03" db="EMBL/GenBank/DDBJ databases">
        <title>Genomic analyses of argali, domestic sheep and their hybrids provide insights into chromosomal evolution, heterosis and genetic basis of agronomic traits.</title>
        <authorList>
            <person name="Li M."/>
        </authorList>
    </citation>
    <scope>NUCLEOTIDE SEQUENCE</scope>
    <source>
        <strain evidence="1">F1 hybrid</strain>
    </source>
</reference>
<accession>A0ACB9V831</accession>
<protein>
    <submittedName>
        <fullName evidence="1">Uncharacterized protein</fullName>
    </submittedName>
</protein>
<evidence type="ECO:0000313" key="2">
    <source>
        <dbReference type="Proteomes" id="UP001057279"/>
    </source>
</evidence>
<sequence>MDEQSEEESALHNQNSAESTVTPLYRMNLGPSRCRATKETRRRLQRHWCRWHEAHKQENAVLQHLLGLGTLRPVVFSNFTLKVVFISPFLVTQAFRTKQPVSKCTESEPRSPGFVCEEEGTGEKGGTGLAEDSEAAAPLRTGFVVQQEESKNTSIFARRAGSQFMDQLRPLQSIPAGENTHSKGTKDGWREVAVRLLHSEIVLGLESAQSLLASVTRRIAARKHPRPVCFRVRPAEEHRRCPAQPRCLQMREAGSAGQCGAPPGDAALLGRVPRNREGPSAQ</sequence>
<name>A0ACB9V831_9CETA</name>
<organism evidence="1 2">
    <name type="scientific">Ovis ammon polii x Ovis aries</name>
    <dbReference type="NCBI Taxonomy" id="2918886"/>
    <lineage>
        <taxon>Eukaryota</taxon>
        <taxon>Metazoa</taxon>
        <taxon>Chordata</taxon>
        <taxon>Craniata</taxon>
        <taxon>Vertebrata</taxon>
        <taxon>Euteleostomi</taxon>
        <taxon>Mammalia</taxon>
        <taxon>Eutheria</taxon>
        <taxon>Laurasiatheria</taxon>
        <taxon>Artiodactyla</taxon>
        <taxon>Ruminantia</taxon>
        <taxon>Pecora</taxon>
        <taxon>Bovidae</taxon>
        <taxon>Caprinae</taxon>
        <taxon>Ovis</taxon>
    </lineage>
</organism>
<evidence type="ECO:0000313" key="1">
    <source>
        <dbReference type="EMBL" id="KAI4586037.1"/>
    </source>
</evidence>
<proteinExistence type="predicted"/>
<dbReference type="Proteomes" id="UP001057279">
    <property type="component" value="Linkage Group LG03"/>
</dbReference>
<gene>
    <name evidence="1" type="ORF">MJG53_003824</name>
</gene>